<dbReference type="SUPFAM" id="SSF159006">
    <property type="entry name" value="YopX-like"/>
    <property type="match status" value="1"/>
</dbReference>
<evidence type="ECO:0000259" key="1">
    <source>
        <dbReference type="Pfam" id="PF09643"/>
    </source>
</evidence>
<dbReference type="Pfam" id="PF09643">
    <property type="entry name" value="YopX"/>
    <property type="match status" value="1"/>
</dbReference>
<dbReference type="Gene3D" id="2.30.30.290">
    <property type="entry name" value="YopX-like domains"/>
    <property type="match status" value="1"/>
</dbReference>
<dbReference type="InterPro" id="IPR010024">
    <property type="entry name" value="CHP16711"/>
</dbReference>
<dbReference type="NCBIfam" id="TIGR01671">
    <property type="entry name" value="phage_TIGR01671"/>
    <property type="match status" value="1"/>
</dbReference>
<evidence type="ECO:0000313" key="2">
    <source>
        <dbReference type="EMBL" id="DAF85087.1"/>
    </source>
</evidence>
<reference evidence="2" key="1">
    <citation type="journal article" date="2021" name="Proc. Natl. Acad. Sci. U.S.A.">
        <title>A Catalog of Tens of Thousands of Viruses from Human Metagenomes Reveals Hidden Associations with Chronic Diseases.</title>
        <authorList>
            <person name="Tisza M.J."/>
            <person name="Buck C.B."/>
        </authorList>
    </citation>
    <scope>NUCLEOTIDE SEQUENCE</scope>
    <source>
        <strain evidence="2">Ctxdc10</strain>
    </source>
</reference>
<dbReference type="InterPro" id="IPR019096">
    <property type="entry name" value="YopX_protein"/>
</dbReference>
<protein>
    <submittedName>
        <fullName evidence="2">YopX protein</fullName>
    </submittedName>
</protein>
<sequence>MQGLEQRIVCRYRGRQNLEIIPYSPRSLRHADRQGVRTGNMETQSVGRGLRVRIGEIARFWQNLEIITKKLETMREIKFRGKRLDNGKWESGDLLENQGRNFIYHATSESTIEDNDDGRIVVVAVEVDPATIGQYTELKDKNGSDIWEGDIVMAESRDEEYDNLLVGLPFLIMFSYGEFCIAEDEESPWGSISNLDILEVIGNIHDNPELLKGGEQ</sequence>
<accession>A0A8S5TSD6</accession>
<organism evidence="2">
    <name type="scientific">Siphoviridae sp. ctxdc10</name>
    <dbReference type="NCBI Taxonomy" id="2825740"/>
    <lineage>
        <taxon>Viruses</taxon>
        <taxon>Duplodnaviria</taxon>
        <taxon>Heunggongvirae</taxon>
        <taxon>Uroviricota</taxon>
        <taxon>Caudoviricetes</taxon>
    </lineage>
</organism>
<name>A0A8S5TSD6_9CAUD</name>
<dbReference type="InterPro" id="IPR023385">
    <property type="entry name" value="YopX-like_C"/>
</dbReference>
<proteinExistence type="predicted"/>
<feature type="domain" description="YopX protein" evidence="1">
    <location>
        <begin position="78"/>
        <end position="212"/>
    </location>
</feature>
<dbReference type="EMBL" id="BK015918">
    <property type="protein sequence ID" value="DAF85087.1"/>
    <property type="molecule type" value="Genomic_DNA"/>
</dbReference>